<evidence type="ECO:0000256" key="1">
    <source>
        <dbReference type="ARBA" id="ARBA00004606"/>
    </source>
</evidence>
<keyword evidence="9" id="KW-0464">Manganese</keyword>
<sequence>MSEILRDELILSSSIISTSDVIPLLDYSSPMDLVYGHEDYDRLLGGASLHHEDDCIESHSSSSSPITLHHPLKPDGEKRISCTDNNNVNPKKGRRKPISHDELLMQRNQANVRERQRTQSLNLAFQNLRQIIPTRPCDKLSKIQTLKLASCYINFLWQILKESVELEDNEDLKSVTTKRENLSYAFTLWRMQGEYRDTINSSNTDHEDSLNQRATFLPTKIMAESSTKTPSSSQPRSSWIFHILWAIGCVFLGVAVNRFDYNYIQNEKSSNTLPPKEEESLVYTQKTFLVDELHPNPRIRGIDESTNLTNWPPGHMGLGVEVSRMDFKTKAKKNKMYQQHAFEEFISELIPLDRELPDFRDPYCDAAYGNRISELSATSIIICFHNEARSTLLRSIHSVLNRSPLRLIAEVILVDDASTLPHLGEPLDEYIAQHFEGLVKVVRLKERHGLMRSRMEGIKASSAQILTFLDSHIEVTVGWLEPLLKLIADDPMAVPCPVIDAINDTTLYYTFIHKDLFGLFNWKMEFEWHELVEEERKAKVNAWAPHANPVMAGGLFSIDKSWFEHLGFYDEGMNIWGAENLELSFKIWMCGGNIQVVPCSRVGHIYRSWSPYKVNVGDIKRNSIRVAKSGDEKLGDYGDVQERVLFRKNLECHDFRWYLDNIAHHLPYHELIGAGEIRQDIMCVDKNDKIEKMNEPVNLTPCHNLGGNQYWWMSSHRYLMRDYLCIGVLEDKVTVAVAHCEYYEDGHAVMTMAPCNPEDDRQQWVFTRYDPVLLPYERLF</sequence>
<dbReference type="InterPro" id="IPR035992">
    <property type="entry name" value="Ricin_B-like_lectins"/>
</dbReference>
<protein>
    <recommendedName>
        <fullName evidence="9">Polypeptide N-acetylgalactosaminyltransferase</fullName>
        <ecNumber evidence="9">2.4.1.-</ecNumber>
    </recommendedName>
    <alternativeName>
        <fullName evidence="9">Protein-UDP acetylgalactosaminyltransferase</fullName>
    </alternativeName>
</protein>
<dbReference type="InterPro" id="IPR045885">
    <property type="entry name" value="GalNAc-T"/>
</dbReference>
<dbReference type="GO" id="GO:0030246">
    <property type="term" value="F:carbohydrate binding"/>
    <property type="evidence" value="ECO:0007669"/>
    <property type="project" value="UniProtKB-KW"/>
</dbReference>
<dbReference type="PANTHER" id="PTHR11675:SF101">
    <property type="entry name" value="POLYPEPTIDE N-ACETYLGALACTOSAMINYLTRANSFERASE 5"/>
    <property type="match status" value="1"/>
</dbReference>
<dbReference type="InterPro" id="IPR001173">
    <property type="entry name" value="Glyco_trans_2-like"/>
</dbReference>
<dbReference type="InterPro" id="IPR036638">
    <property type="entry name" value="HLH_DNA-bd_sf"/>
</dbReference>
<comment type="cofactor">
    <cofactor evidence="9">
        <name>Mn(2+)</name>
        <dbReference type="ChEBI" id="CHEBI:29035"/>
    </cofactor>
</comment>
<keyword evidence="9 12" id="KW-0328">Glycosyltransferase</keyword>
<dbReference type="CDD" id="cd02510">
    <property type="entry name" value="pp-GalNAc-T"/>
    <property type="match status" value="1"/>
</dbReference>
<keyword evidence="13" id="KW-1185">Reference proteome</keyword>
<dbReference type="OrthoDB" id="6375375at2759"/>
<feature type="region of interest" description="Disordered" evidence="10">
    <location>
        <begin position="54"/>
        <end position="97"/>
    </location>
</feature>
<feature type="domain" description="BHLH" evidence="11">
    <location>
        <begin position="105"/>
        <end position="156"/>
    </location>
</feature>
<dbReference type="PANTHER" id="PTHR11675">
    <property type="entry name" value="N-ACETYLGALACTOSAMINYLTRANSFERASE"/>
    <property type="match status" value="1"/>
</dbReference>
<dbReference type="Gene3D" id="4.10.280.10">
    <property type="entry name" value="Helix-loop-helix DNA-binding domain"/>
    <property type="match status" value="1"/>
</dbReference>
<evidence type="ECO:0000256" key="6">
    <source>
        <dbReference type="ARBA" id="ARBA00023136"/>
    </source>
</evidence>
<dbReference type="PROSITE" id="PS50231">
    <property type="entry name" value="RICIN_B_LECTIN"/>
    <property type="match status" value="1"/>
</dbReference>
<organism evidence="12 13">
    <name type="scientific">Lepeophtheirus salmonis</name>
    <name type="common">Salmon louse</name>
    <name type="synonym">Caligus salmonis</name>
    <dbReference type="NCBI Taxonomy" id="72036"/>
    <lineage>
        <taxon>Eukaryota</taxon>
        <taxon>Metazoa</taxon>
        <taxon>Ecdysozoa</taxon>
        <taxon>Arthropoda</taxon>
        <taxon>Crustacea</taxon>
        <taxon>Multicrustacea</taxon>
        <taxon>Hexanauplia</taxon>
        <taxon>Copepoda</taxon>
        <taxon>Siphonostomatoida</taxon>
        <taxon>Caligidae</taxon>
        <taxon>Lepeophtheirus</taxon>
    </lineage>
</organism>
<keyword evidence="5" id="KW-1133">Transmembrane helix</keyword>
<dbReference type="EC" id="2.4.1.-" evidence="9"/>
<evidence type="ECO:0000256" key="3">
    <source>
        <dbReference type="ARBA" id="ARBA00022692"/>
    </source>
</evidence>
<dbReference type="UniPathway" id="UPA00378"/>
<dbReference type="SUPFAM" id="SSF47459">
    <property type="entry name" value="HLH, helix-loop-helix DNA-binding domain"/>
    <property type="match status" value="1"/>
</dbReference>
<keyword evidence="6" id="KW-0472">Membrane</keyword>
<evidence type="ECO:0000259" key="11">
    <source>
        <dbReference type="PROSITE" id="PS50888"/>
    </source>
</evidence>
<reference evidence="12" key="1">
    <citation type="submission" date="2021-02" db="EMBL/GenBank/DDBJ databases">
        <authorList>
            <person name="Bekaert M."/>
        </authorList>
    </citation>
    <scope>NUCLEOTIDE SEQUENCE</scope>
    <source>
        <strain evidence="12">IoA-00</strain>
    </source>
</reference>
<dbReference type="Gene3D" id="2.80.10.50">
    <property type="match status" value="1"/>
</dbReference>
<accession>A0A7R8D837</accession>
<evidence type="ECO:0000256" key="8">
    <source>
        <dbReference type="ARBA" id="ARBA00037847"/>
    </source>
</evidence>
<dbReference type="SUPFAM" id="SSF53448">
    <property type="entry name" value="Nucleotide-diphospho-sugar transferases"/>
    <property type="match status" value="1"/>
</dbReference>
<comment type="pathway">
    <text evidence="9">Protein modification; protein glycosylation.</text>
</comment>
<keyword evidence="7 9" id="KW-1015">Disulfide bond</keyword>
<dbReference type="AlphaFoldDB" id="A0A7R8D837"/>
<evidence type="ECO:0000313" key="12">
    <source>
        <dbReference type="EMBL" id="CAF3033439.1"/>
    </source>
</evidence>
<dbReference type="SMART" id="SM00353">
    <property type="entry name" value="HLH"/>
    <property type="match status" value="1"/>
</dbReference>
<dbReference type="Gene3D" id="3.90.550.10">
    <property type="entry name" value="Spore Coat Polysaccharide Biosynthesis Protein SpsA, Chain A"/>
    <property type="match status" value="1"/>
</dbReference>
<keyword evidence="4" id="KW-0735">Signal-anchor</keyword>
<dbReference type="InterPro" id="IPR029044">
    <property type="entry name" value="Nucleotide-diphossugar_trans"/>
</dbReference>
<dbReference type="EMBL" id="HG994588">
    <property type="protein sequence ID" value="CAF3033439.1"/>
    <property type="molecule type" value="Genomic_DNA"/>
</dbReference>
<dbReference type="Proteomes" id="UP000675881">
    <property type="component" value="Chromosome 9"/>
</dbReference>
<evidence type="ECO:0000256" key="5">
    <source>
        <dbReference type="ARBA" id="ARBA00022989"/>
    </source>
</evidence>
<keyword evidence="9" id="KW-0430">Lectin</keyword>
<evidence type="ECO:0000313" key="13">
    <source>
        <dbReference type="Proteomes" id="UP000675881"/>
    </source>
</evidence>
<dbReference type="GO" id="GO:0004653">
    <property type="term" value="F:polypeptide N-acetylgalactosaminyltransferase activity"/>
    <property type="evidence" value="ECO:0007669"/>
    <property type="project" value="TreeGrafter"/>
</dbReference>
<keyword evidence="9 12" id="KW-0808">Transferase</keyword>
<evidence type="ECO:0000256" key="7">
    <source>
        <dbReference type="ARBA" id="ARBA00023157"/>
    </source>
</evidence>
<keyword evidence="3" id="KW-0812">Transmembrane</keyword>
<dbReference type="GO" id="GO:0046983">
    <property type="term" value="F:protein dimerization activity"/>
    <property type="evidence" value="ECO:0007669"/>
    <property type="project" value="InterPro"/>
</dbReference>
<keyword evidence="9" id="KW-0333">Golgi apparatus</keyword>
<evidence type="ECO:0000256" key="2">
    <source>
        <dbReference type="ARBA" id="ARBA00005680"/>
    </source>
</evidence>
<dbReference type="InterPro" id="IPR011598">
    <property type="entry name" value="bHLH_dom"/>
</dbReference>
<name>A0A7R8D837_LEPSM</name>
<dbReference type="Pfam" id="PF00535">
    <property type="entry name" value="Glycos_transf_2"/>
    <property type="match status" value="1"/>
</dbReference>
<dbReference type="PROSITE" id="PS50888">
    <property type="entry name" value="BHLH"/>
    <property type="match status" value="1"/>
</dbReference>
<dbReference type="SUPFAM" id="SSF50370">
    <property type="entry name" value="Ricin B-like lectins"/>
    <property type="match status" value="1"/>
</dbReference>
<dbReference type="Pfam" id="PF00010">
    <property type="entry name" value="HLH"/>
    <property type="match status" value="1"/>
</dbReference>
<gene>
    <name evidence="12" type="ORF">LSAA_14991</name>
</gene>
<evidence type="ECO:0000256" key="9">
    <source>
        <dbReference type="RuleBase" id="RU361242"/>
    </source>
</evidence>
<proteinExistence type="inferred from homology"/>
<dbReference type="GO" id="GO:0000139">
    <property type="term" value="C:Golgi membrane"/>
    <property type="evidence" value="ECO:0007669"/>
    <property type="project" value="UniProtKB-SubCell"/>
</dbReference>
<evidence type="ECO:0000256" key="4">
    <source>
        <dbReference type="ARBA" id="ARBA00022968"/>
    </source>
</evidence>
<comment type="subcellular location">
    <subcellularLocation>
        <location evidence="8">Endomembrane system</location>
        <topology evidence="8">Single-pass membrane protein</topology>
    </subcellularLocation>
    <subcellularLocation>
        <location evidence="9">Golgi apparatus membrane</location>
        <topology evidence="9">Single-pass type II membrane protein</topology>
    </subcellularLocation>
    <subcellularLocation>
        <location evidence="1">Membrane</location>
        <topology evidence="1">Single-pass type II membrane protein</topology>
    </subcellularLocation>
</comment>
<comment type="similarity">
    <text evidence="2 9">Belongs to the glycosyltransferase 2 family. GalNAc-T subfamily.</text>
</comment>
<feature type="compositionally biased region" description="Basic and acidic residues" evidence="10">
    <location>
        <begin position="72"/>
        <end position="81"/>
    </location>
</feature>
<evidence type="ECO:0000256" key="10">
    <source>
        <dbReference type="SAM" id="MobiDB-lite"/>
    </source>
</evidence>
<dbReference type="GO" id="GO:0006493">
    <property type="term" value="P:protein O-linked glycosylation"/>
    <property type="evidence" value="ECO:0007669"/>
    <property type="project" value="TreeGrafter"/>
</dbReference>